<protein>
    <submittedName>
        <fullName evidence="1">Uncharacterized protein</fullName>
    </submittedName>
</protein>
<evidence type="ECO:0000313" key="1">
    <source>
        <dbReference type="EMBL" id="WDF81829.1"/>
    </source>
</evidence>
<keyword evidence="2" id="KW-1185">Reference proteome</keyword>
<dbReference type="EMBL" id="CP117884">
    <property type="protein sequence ID" value="WDF81829.1"/>
    <property type="molecule type" value="Genomic_DNA"/>
</dbReference>
<proteinExistence type="predicted"/>
<sequence length="91" mass="10469">MILTSEHFTSNAGRLKALHAITEEFNERTGLTATPREMTYYARLWRVLDGREMIMPASVDTFKFYATCTHSYDYFVLKTVDIIPAENEAAK</sequence>
<accession>A0ABY7WPZ3</accession>
<reference evidence="1 2" key="1">
    <citation type="submission" date="2023-02" db="EMBL/GenBank/DDBJ databases">
        <title>Genome sequence of Lacticaseibacillus sp. KACC 23028.</title>
        <authorList>
            <person name="Kim S."/>
            <person name="Heo J."/>
            <person name="Kwon S.-W."/>
        </authorList>
    </citation>
    <scope>NUCLEOTIDE SEQUENCE [LARGE SCALE GENOMIC DNA]</scope>
    <source>
        <strain evidence="1 2">KACC 23028</strain>
    </source>
</reference>
<evidence type="ECO:0000313" key="2">
    <source>
        <dbReference type="Proteomes" id="UP001220377"/>
    </source>
</evidence>
<dbReference type="RefSeq" id="WP_274258851.1">
    <property type="nucleotide sequence ID" value="NZ_CP117884.1"/>
</dbReference>
<dbReference type="Proteomes" id="UP001220377">
    <property type="component" value="Chromosome"/>
</dbReference>
<gene>
    <name evidence="1" type="ORF">PQ472_07805</name>
</gene>
<name>A0ABY7WPZ3_9LACO</name>
<organism evidence="1 2">
    <name type="scientific">Lacticaseibacillus pabuli</name>
    <dbReference type="NCBI Taxonomy" id="3025672"/>
    <lineage>
        <taxon>Bacteria</taxon>
        <taxon>Bacillati</taxon>
        <taxon>Bacillota</taxon>
        <taxon>Bacilli</taxon>
        <taxon>Lactobacillales</taxon>
        <taxon>Lactobacillaceae</taxon>
        <taxon>Lacticaseibacillus</taxon>
    </lineage>
</organism>